<organism evidence="1 2">
    <name type="scientific">Dendrolimus kikuchii</name>
    <dbReference type="NCBI Taxonomy" id="765133"/>
    <lineage>
        <taxon>Eukaryota</taxon>
        <taxon>Metazoa</taxon>
        <taxon>Ecdysozoa</taxon>
        <taxon>Arthropoda</taxon>
        <taxon>Hexapoda</taxon>
        <taxon>Insecta</taxon>
        <taxon>Pterygota</taxon>
        <taxon>Neoptera</taxon>
        <taxon>Endopterygota</taxon>
        <taxon>Lepidoptera</taxon>
        <taxon>Glossata</taxon>
        <taxon>Ditrysia</taxon>
        <taxon>Bombycoidea</taxon>
        <taxon>Lasiocampidae</taxon>
        <taxon>Dendrolimus</taxon>
    </lineage>
</organism>
<protein>
    <submittedName>
        <fullName evidence="1">Uncharacterized protein</fullName>
    </submittedName>
</protein>
<reference evidence="1 2" key="1">
    <citation type="journal article" date="2021" name="Front. Genet.">
        <title>Chromosome-Level Genome Assembly Reveals Significant Gene Expansion in the Toll and IMD Signaling Pathways of Dendrolimus kikuchii.</title>
        <authorList>
            <person name="Zhou J."/>
            <person name="Wu P."/>
            <person name="Xiong Z."/>
            <person name="Liu N."/>
            <person name="Zhao N."/>
            <person name="Ji M."/>
            <person name="Qiu Y."/>
            <person name="Yang B."/>
        </authorList>
    </citation>
    <scope>NUCLEOTIDE SEQUENCE [LARGE SCALE GENOMIC DNA]</scope>
    <source>
        <strain evidence="1">Ann1</strain>
    </source>
</reference>
<dbReference type="Proteomes" id="UP000824533">
    <property type="component" value="Linkage Group LG14"/>
</dbReference>
<accession>A0ACC1CXD5</accession>
<sequence>MEDLKKLRAARGYFVSHIKQCLGALKNLNIRTDTWNPILLAVLYRKLDSYSLMAYQLDRNATVDSTVAEFLSYLDKRALALEYVQSSSSSDRIHNPKVAINMTTTFGSRSCLYCNVAAV</sequence>
<comment type="caution">
    <text evidence="1">The sequence shown here is derived from an EMBL/GenBank/DDBJ whole genome shotgun (WGS) entry which is preliminary data.</text>
</comment>
<dbReference type="EMBL" id="CM034400">
    <property type="protein sequence ID" value="KAJ0176246.1"/>
    <property type="molecule type" value="Genomic_DNA"/>
</dbReference>
<keyword evidence="2" id="KW-1185">Reference proteome</keyword>
<gene>
    <name evidence="1" type="ORF">K1T71_008420</name>
</gene>
<name>A0ACC1CXD5_9NEOP</name>
<evidence type="ECO:0000313" key="1">
    <source>
        <dbReference type="EMBL" id="KAJ0176246.1"/>
    </source>
</evidence>
<proteinExistence type="predicted"/>
<evidence type="ECO:0000313" key="2">
    <source>
        <dbReference type="Proteomes" id="UP000824533"/>
    </source>
</evidence>